<dbReference type="InterPro" id="IPR006328">
    <property type="entry name" value="2-HAD"/>
</dbReference>
<accession>A0ABT4JP77</accession>
<dbReference type="Gene3D" id="1.10.150.240">
    <property type="entry name" value="Putative phosphatase, domain 2"/>
    <property type="match status" value="1"/>
</dbReference>
<dbReference type="EMBL" id="JAPUBN010000005">
    <property type="protein sequence ID" value="MCZ2720173.1"/>
    <property type="molecule type" value="Genomic_DNA"/>
</dbReference>
<protein>
    <recommendedName>
        <fullName evidence="3">(S)-2-haloacid dehalogenase</fullName>
        <ecNumber evidence="3">3.8.1.2</ecNumber>
    </recommendedName>
    <alternativeName>
        <fullName evidence="3">2-haloalkanoic acid dehalogenase</fullName>
    </alternativeName>
    <alternativeName>
        <fullName evidence="3">Halocarboxylic acid halidohydrolase</fullName>
    </alternativeName>
    <alternativeName>
        <fullName evidence="3">L-2-haloacid dehalogenase</fullName>
    </alternativeName>
</protein>
<dbReference type="InterPro" id="IPR023198">
    <property type="entry name" value="PGP-like_dom2"/>
</dbReference>
<dbReference type="PANTHER" id="PTHR43316">
    <property type="entry name" value="HYDROLASE, HALOACID DELAHOGENASE-RELATED"/>
    <property type="match status" value="1"/>
</dbReference>
<dbReference type="CDD" id="cd02588">
    <property type="entry name" value="HAD_L2-DEX"/>
    <property type="match status" value="1"/>
</dbReference>
<dbReference type="PRINTS" id="PR00413">
    <property type="entry name" value="HADHALOGNASE"/>
</dbReference>
<dbReference type="NCBIfam" id="TIGR01493">
    <property type="entry name" value="HAD-SF-IA-v2"/>
    <property type="match status" value="1"/>
</dbReference>
<comment type="catalytic activity">
    <reaction evidence="3">
        <text>an (S)-2-haloacid + H2O = a (2R)-2-hydroxycarboxylate + a halide anion + H(+)</text>
        <dbReference type="Rhea" id="RHEA:11192"/>
        <dbReference type="ChEBI" id="CHEBI:15377"/>
        <dbReference type="ChEBI" id="CHEBI:15378"/>
        <dbReference type="ChEBI" id="CHEBI:16042"/>
        <dbReference type="ChEBI" id="CHEBI:58314"/>
        <dbReference type="ChEBI" id="CHEBI:137405"/>
        <dbReference type="EC" id="3.8.1.2"/>
    </reaction>
</comment>
<dbReference type="Pfam" id="PF00702">
    <property type="entry name" value="Hydrolase"/>
    <property type="match status" value="1"/>
</dbReference>
<dbReference type="InterPro" id="IPR023214">
    <property type="entry name" value="HAD_sf"/>
</dbReference>
<dbReference type="InterPro" id="IPR036412">
    <property type="entry name" value="HAD-like_sf"/>
</dbReference>
<keyword evidence="5" id="KW-1185">Reference proteome</keyword>
<comment type="function">
    <text evidence="3">Catalyzes the hydrolytic dehalogenation of small (S)-2-haloalkanoic acids to yield the corresponding (R)-2-hydroxyalkanoic acids.</text>
</comment>
<name>A0ABT4JP77_9GAMM</name>
<dbReference type="NCBIfam" id="TIGR01428">
    <property type="entry name" value="HAD_type_II"/>
    <property type="match status" value="1"/>
</dbReference>
<dbReference type="EC" id="3.8.1.2" evidence="3"/>
<proteinExistence type="inferred from homology"/>
<dbReference type="InterPro" id="IPR006439">
    <property type="entry name" value="HAD-SF_hydro_IA"/>
</dbReference>
<evidence type="ECO:0000256" key="3">
    <source>
        <dbReference type="RuleBase" id="RU368077"/>
    </source>
</evidence>
<evidence type="ECO:0000256" key="2">
    <source>
        <dbReference type="ARBA" id="ARBA00022801"/>
    </source>
</evidence>
<gene>
    <name evidence="4" type="ORF">O1D97_00575</name>
</gene>
<evidence type="ECO:0000256" key="1">
    <source>
        <dbReference type="ARBA" id="ARBA00008106"/>
    </source>
</evidence>
<comment type="similarity">
    <text evidence="1 3">Belongs to the HAD-like hydrolase superfamily. S-2-haloalkanoic acid dehalogenase family.</text>
</comment>
<dbReference type="RefSeq" id="WP_269121855.1">
    <property type="nucleotide sequence ID" value="NZ_JAPUBN010000005.1"/>
</dbReference>
<dbReference type="SFLD" id="SFLDS00003">
    <property type="entry name" value="Haloacid_Dehalogenase"/>
    <property type="match status" value="1"/>
</dbReference>
<sequence length="240" mass="27092">MSTVNRHLGYAGMEEPMNYSIGFDVYGTLVDPVDMGLHLENLIGDKASEFGQLWHDKKVEYAFRRGLMQQYADFTVCTQQALQYCLNVYQLSLSSTEQQQLMAKFAELSAFDDVIPGLMALAKQGHKLAAFSNGSEASVRKLLSNAQVLPHLHHVISVDDLQTYKPNPDVYQYLMRRMHANMNSCMMVSSNPWDVIGAKSAGLQAVWVKRSPTKIFDPWEIQPDLIVSDLCELAIELNRK</sequence>
<evidence type="ECO:0000313" key="5">
    <source>
        <dbReference type="Proteomes" id="UP001149719"/>
    </source>
</evidence>
<reference evidence="4" key="1">
    <citation type="submission" date="2022-12" db="EMBL/GenBank/DDBJ databases">
        <title>Marinomonas 15G1-11 sp. nov, isolated from marine algae.</title>
        <authorList>
            <person name="Butt M."/>
            <person name="Choi D.G."/>
            <person name="Kim J.M."/>
            <person name="Lee J.K."/>
            <person name="Baek J.H."/>
            <person name="Jeon C.O."/>
        </authorList>
    </citation>
    <scope>NUCLEOTIDE SEQUENCE</scope>
    <source>
        <strain evidence="4">15G1-11</strain>
    </source>
</reference>
<dbReference type="SFLD" id="SFLDG01129">
    <property type="entry name" value="C1.5:_HAD__Beta-PGM__Phosphata"/>
    <property type="match status" value="1"/>
</dbReference>
<dbReference type="NCBIfam" id="TIGR01549">
    <property type="entry name" value="HAD-SF-IA-v1"/>
    <property type="match status" value="1"/>
</dbReference>
<comment type="caution">
    <text evidence="4">The sequence shown here is derived from an EMBL/GenBank/DDBJ whole genome shotgun (WGS) entry which is preliminary data.</text>
</comment>
<evidence type="ECO:0000313" key="4">
    <source>
        <dbReference type="EMBL" id="MCZ2720173.1"/>
    </source>
</evidence>
<dbReference type="InterPro" id="IPR051540">
    <property type="entry name" value="S-2-haloacid_dehalogenase"/>
</dbReference>
<dbReference type="Gene3D" id="3.40.50.1000">
    <property type="entry name" value="HAD superfamily/HAD-like"/>
    <property type="match status" value="1"/>
</dbReference>
<dbReference type="Proteomes" id="UP001149719">
    <property type="component" value="Unassembled WGS sequence"/>
</dbReference>
<dbReference type="PANTHER" id="PTHR43316:SF3">
    <property type="entry name" value="HALOACID DEHALOGENASE, TYPE II (AFU_ORTHOLOGUE AFUA_2G07750)-RELATED"/>
    <property type="match status" value="1"/>
</dbReference>
<dbReference type="SUPFAM" id="SSF56784">
    <property type="entry name" value="HAD-like"/>
    <property type="match status" value="1"/>
</dbReference>
<keyword evidence="2 3" id="KW-0378">Hydrolase</keyword>
<organism evidence="4 5">
    <name type="scientific">Marinomonas phaeophyticola</name>
    <dbReference type="NCBI Taxonomy" id="3004091"/>
    <lineage>
        <taxon>Bacteria</taxon>
        <taxon>Pseudomonadati</taxon>
        <taxon>Pseudomonadota</taxon>
        <taxon>Gammaproteobacteria</taxon>
        <taxon>Oceanospirillales</taxon>
        <taxon>Oceanospirillaceae</taxon>
        <taxon>Marinomonas</taxon>
    </lineage>
</organism>